<evidence type="ECO:0000313" key="3">
    <source>
        <dbReference type="EMBL" id="KAH7304703.1"/>
    </source>
</evidence>
<dbReference type="AlphaFoldDB" id="A0A8K0SAF3"/>
<keyword evidence="4" id="KW-1185">Reference proteome</keyword>
<dbReference type="OrthoDB" id="5145230at2759"/>
<gene>
    <name evidence="3" type="ORF">B0I35DRAFT_494669</name>
</gene>
<name>A0A8K0SAF3_9HYPO</name>
<dbReference type="Pfam" id="PF10528">
    <property type="entry name" value="GLEYA"/>
    <property type="match status" value="1"/>
</dbReference>
<evidence type="ECO:0000259" key="2">
    <source>
        <dbReference type="Pfam" id="PF10528"/>
    </source>
</evidence>
<dbReference type="EMBL" id="JAGPNK010000021">
    <property type="protein sequence ID" value="KAH7304703.1"/>
    <property type="molecule type" value="Genomic_DNA"/>
</dbReference>
<evidence type="ECO:0000256" key="1">
    <source>
        <dbReference type="SAM" id="SignalP"/>
    </source>
</evidence>
<feature type="domain" description="GLEYA adhesin" evidence="2">
    <location>
        <begin position="208"/>
        <end position="300"/>
    </location>
</feature>
<evidence type="ECO:0000313" key="4">
    <source>
        <dbReference type="Proteomes" id="UP000813444"/>
    </source>
</evidence>
<organism evidence="3 4">
    <name type="scientific">Stachybotrys elegans</name>
    <dbReference type="NCBI Taxonomy" id="80388"/>
    <lineage>
        <taxon>Eukaryota</taxon>
        <taxon>Fungi</taxon>
        <taxon>Dikarya</taxon>
        <taxon>Ascomycota</taxon>
        <taxon>Pezizomycotina</taxon>
        <taxon>Sordariomycetes</taxon>
        <taxon>Hypocreomycetidae</taxon>
        <taxon>Hypocreales</taxon>
        <taxon>Stachybotryaceae</taxon>
        <taxon>Stachybotrys</taxon>
    </lineage>
</organism>
<dbReference type="Proteomes" id="UP000813444">
    <property type="component" value="Unassembled WGS sequence"/>
</dbReference>
<proteinExistence type="predicted"/>
<feature type="signal peptide" evidence="1">
    <location>
        <begin position="1"/>
        <end position="16"/>
    </location>
</feature>
<dbReference type="InterPro" id="IPR018871">
    <property type="entry name" value="GLEYA_adhesin_domain"/>
</dbReference>
<reference evidence="3" key="1">
    <citation type="journal article" date="2021" name="Nat. Commun.">
        <title>Genetic determinants of endophytism in the Arabidopsis root mycobiome.</title>
        <authorList>
            <person name="Mesny F."/>
            <person name="Miyauchi S."/>
            <person name="Thiergart T."/>
            <person name="Pickel B."/>
            <person name="Atanasova L."/>
            <person name="Karlsson M."/>
            <person name="Huettel B."/>
            <person name="Barry K.W."/>
            <person name="Haridas S."/>
            <person name="Chen C."/>
            <person name="Bauer D."/>
            <person name="Andreopoulos W."/>
            <person name="Pangilinan J."/>
            <person name="LaButti K."/>
            <person name="Riley R."/>
            <person name="Lipzen A."/>
            <person name="Clum A."/>
            <person name="Drula E."/>
            <person name="Henrissat B."/>
            <person name="Kohler A."/>
            <person name="Grigoriev I.V."/>
            <person name="Martin F.M."/>
            <person name="Hacquard S."/>
        </authorList>
    </citation>
    <scope>NUCLEOTIDE SEQUENCE</scope>
    <source>
        <strain evidence="3">MPI-CAGE-CH-0235</strain>
    </source>
</reference>
<keyword evidence="1" id="KW-0732">Signal</keyword>
<sequence>MKYALTGALLAGLAAAGPCNNNCGRAVFGTARASPALAERSALCAEFVKTTSTVTLPAVTETAVLYNRNVHARADAVITGHVPAYASACANVEAYWNACQCFSDVKATTTTVTAPAPVETLSATCAQGIEYGIYGVDGDSRRSNLAGAANGLGHGSVDLHLQFSGRTPDVSGVSPTIGTILQFTDPDNVPVSLYGTHGPAGSTMGFGVVNHRGYLIPSKIGDYTIYLDTSDNAFYAWVGESAISSWSFSNAAISRFWPPVEGESYSHVISVTEDTINIPVALRFVWMNYGGPGALSARIVDPEGVVILGEDSTKNHQIVAHCSGAASPVPQWAEWANELLQES</sequence>
<feature type="chain" id="PRO_5035456138" description="GLEYA adhesin domain-containing protein" evidence="1">
    <location>
        <begin position="17"/>
        <end position="343"/>
    </location>
</feature>
<dbReference type="Gene3D" id="2.60.120.1560">
    <property type="match status" value="1"/>
</dbReference>
<accession>A0A8K0SAF3</accession>
<protein>
    <recommendedName>
        <fullName evidence="2">GLEYA adhesin domain-containing protein</fullName>
    </recommendedName>
</protein>
<comment type="caution">
    <text evidence="3">The sequence shown here is derived from an EMBL/GenBank/DDBJ whole genome shotgun (WGS) entry which is preliminary data.</text>
</comment>